<keyword evidence="3" id="KW-0732">Signal</keyword>
<name>A0A061J609_TRYRA</name>
<dbReference type="Proteomes" id="UP000031737">
    <property type="component" value="Unassembled WGS sequence"/>
</dbReference>
<evidence type="ECO:0000256" key="1">
    <source>
        <dbReference type="SAM" id="MobiDB-lite"/>
    </source>
</evidence>
<evidence type="ECO:0000313" key="4">
    <source>
        <dbReference type="EMBL" id="ESL10309.1"/>
    </source>
</evidence>
<feature type="signal peptide" evidence="3">
    <location>
        <begin position="1"/>
        <end position="24"/>
    </location>
</feature>
<evidence type="ECO:0000256" key="3">
    <source>
        <dbReference type="SAM" id="SignalP"/>
    </source>
</evidence>
<dbReference type="EMBL" id="AUPL01001961">
    <property type="protein sequence ID" value="ESL10309.1"/>
    <property type="molecule type" value="Genomic_DNA"/>
</dbReference>
<feature type="compositionally biased region" description="Polar residues" evidence="1">
    <location>
        <begin position="176"/>
        <end position="185"/>
    </location>
</feature>
<evidence type="ECO:0000313" key="5">
    <source>
        <dbReference type="Proteomes" id="UP000031737"/>
    </source>
</evidence>
<evidence type="ECO:0008006" key="6">
    <source>
        <dbReference type="Google" id="ProtNLM"/>
    </source>
</evidence>
<feature type="region of interest" description="Disordered" evidence="1">
    <location>
        <begin position="176"/>
        <end position="205"/>
    </location>
</feature>
<reference evidence="4 5" key="1">
    <citation type="submission" date="2013-07" db="EMBL/GenBank/DDBJ databases">
        <authorList>
            <person name="Stoco P.H."/>
            <person name="Wagner G."/>
            <person name="Gerber A."/>
            <person name="Zaha A."/>
            <person name="Thompson C."/>
            <person name="Bartholomeu D.C."/>
            <person name="Luckemeyer D.D."/>
            <person name="Bahia D."/>
            <person name="Loreto E."/>
            <person name="Prestes E.B."/>
            <person name="Lima F.M."/>
            <person name="Rodrigues-Luiz G."/>
            <person name="Vallejo G.A."/>
            <person name="Filho J.F."/>
            <person name="Monteiro K.M."/>
            <person name="Tyler K.M."/>
            <person name="de Almeida L.G."/>
            <person name="Ortiz M.F."/>
            <person name="Siervo M.A."/>
            <person name="de Moraes M.H."/>
            <person name="Cunha O.L."/>
            <person name="Mendonca-Neto R."/>
            <person name="Silva R."/>
            <person name="Teixeira S.M."/>
            <person name="Murta S.M."/>
            <person name="Sincero T.C."/>
            <person name="Mendes T.A."/>
            <person name="Urmenyi T.P."/>
            <person name="Silva V.G."/>
            <person name="da Rocha W.D."/>
            <person name="Andersson B."/>
            <person name="Romanha A.J."/>
            <person name="Steindel M."/>
            <person name="de Vasconcelos A.T."/>
            <person name="Grisard E.C."/>
        </authorList>
    </citation>
    <scope>NUCLEOTIDE SEQUENCE [LARGE SCALE GENOMIC DNA]</scope>
    <source>
        <strain evidence="4 5">SC58</strain>
    </source>
</reference>
<keyword evidence="2" id="KW-1133">Transmembrane helix</keyword>
<feature type="chain" id="PRO_5001601367" description="Enriched in surface-labeled proteome protein 11" evidence="3">
    <location>
        <begin position="25"/>
        <end position="221"/>
    </location>
</feature>
<evidence type="ECO:0000256" key="2">
    <source>
        <dbReference type="SAM" id="Phobius"/>
    </source>
</evidence>
<keyword evidence="2" id="KW-0472">Membrane</keyword>
<comment type="caution">
    <text evidence="4">The sequence shown here is derived from an EMBL/GenBank/DDBJ whole genome shotgun (WGS) entry which is preliminary data.</text>
</comment>
<organism evidence="4 5">
    <name type="scientific">Trypanosoma rangeli SC58</name>
    <dbReference type="NCBI Taxonomy" id="429131"/>
    <lineage>
        <taxon>Eukaryota</taxon>
        <taxon>Discoba</taxon>
        <taxon>Euglenozoa</taxon>
        <taxon>Kinetoplastea</taxon>
        <taxon>Metakinetoplastina</taxon>
        <taxon>Trypanosomatida</taxon>
        <taxon>Trypanosomatidae</taxon>
        <taxon>Trypanosoma</taxon>
        <taxon>Herpetosoma</taxon>
    </lineage>
</organism>
<gene>
    <name evidence="4" type="ORF">TRSC58_01961</name>
</gene>
<dbReference type="OrthoDB" id="272768at2759"/>
<proteinExistence type="predicted"/>
<accession>A0A061J609</accession>
<sequence length="221" mass="25177">MGTMILYYLFSALAVLFFSSTVLALELCRPIASLRGINPRILDMPTAPFYLDNEYFCADKAPLQFYCQCGVVSTCMKHEDPWGRNIGVCGCCPWWIIILFVLFCAVVVGSIITVLYVWFCRGKWWWDGYPPPIRFVMCRRGPATVVPATGPLPPNLFRGYRISDFVSGPAEPQLTHTTAAASSNNESRRLPNEQQQPLHRQQQQQQEQQLRLCQRTILHSI</sequence>
<keyword evidence="2" id="KW-0812">Transmembrane</keyword>
<protein>
    <recommendedName>
        <fullName evidence="6">Enriched in surface-labeled proteome protein 11</fullName>
    </recommendedName>
</protein>
<keyword evidence="5" id="KW-1185">Reference proteome</keyword>
<feature type="transmembrane region" description="Helical" evidence="2">
    <location>
        <begin position="94"/>
        <end position="119"/>
    </location>
</feature>
<dbReference type="AlphaFoldDB" id="A0A061J609"/>
<dbReference type="VEuPathDB" id="TriTrypDB:TRSC58_01961"/>
<feature type="compositionally biased region" description="Low complexity" evidence="1">
    <location>
        <begin position="194"/>
        <end position="205"/>
    </location>
</feature>